<feature type="region of interest" description="Disordered" evidence="8">
    <location>
        <begin position="235"/>
        <end position="270"/>
    </location>
</feature>
<evidence type="ECO:0000256" key="3">
    <source>
        <dbReference type="ARBA" id="ARBA00022676"/>
    </source>
</evidence>
<dbReference type="OrthoDB" id="370884at2759"/>
<dbReference type="EC" id="2.4.1.16" evidence="2"/>
<comment type="subcellular location">
    <subcellularLocation>
        <location evidence="1">Membrane</location>
        <topology evidence="1">Multi-pass membrane protein</topology>
    </subcellularLocation>
</comment>
<sequence>MALHLLPGHPGLSSRSTLHVDSDDGTESSYGVENRFRDKLFACPYVKHDPLEYSEVPSCYKSGWKSISGVRQHVYRCHILPIKCPGCAQEFESSRLFARHLHTEAHCDRSLDEIDEPVKGLETLLQKIKTPKVTPGDPSEEDMWKVIYTSLFPDDPKNEIPSPYFDKEQGTPIPISSYGSAVSSIYGGFSAPITPSVQTPHNGKVQQDYFGSAHHATSSIGSSHAARNYTRPTTCSGLSQYSNADDISEPNPFADGNGASMPSSIRNSASTYNMPQAPEAVVTRQEVQSSTGKKLKKKLRHKTMESQVIKFQAWEKPHRTDEHITPGVYRGFWIWIARFFTFWIPSWFLTKFLGMNDFRQRLAFRQKVLFCVVLAAIYGLIIYFLVIQPIASCVVKVNFGMISNDSNFCGLVSGIIYVYMGLGGAFMLLVAVCVIKVRYTNRSFEEHKELLVMQIPCYNEDEETLRKTIESCVQSSYEKKRKLLFIVADGLVAAAGEKPTYRILLEDIFKHSDDLEIGIDNKAHTYLSFDTDGAADNQAFTALGHYRGVPYVIVIKTGREDERDAPKPGNRGKRDSQLLAYNFFHYVNYRKGWNPLFENLEFKMRTSLNLDAREAMYMLAIDCDTAVDRTGISYLVDKLQKKPKLLGVCGYTGVSNHMSSFVSSSQVFEYWLTHAVLKAVESVCSSVFVLSGCFTIYRLKWPNNRPAILHPLLLEDYAGTYDKTLHEHNLLSIGEDRYLSTLAIRYFGADCRLQYFSAATCTTVVPDKLSVLLDQRRRWTNSLIHCHFAHLNVPPFEASIWTHVRLLFVLFCELFMVFILPLALPAGAALAVISVLLTPYGWAVLLAFSLIPVVLCILCMDWTYIPFYLPFFPMIGMFSVIIPIYSLWNQDNIKWGKTRGG</sequence>
<evidence type="ECO:0000256" key="4">
    <source>
        <dbReference type="ARBA" id="ARBA00022679"/>
    </source>
</evidence>
<dbReference type="InterPro" id="IPR004835">
    <property type="entry name" value="Chitin_synth"/>
</dbReference>
<gene>
    <name evidence="11" type="ORF">FB567DRAFT_586713</name>
</gene>
<dbReference type="InterPro" id="IPR029044">
    <property type="entry name" value="Nucleotide-diphossugar_trans"/>
</dbReference>
<evidence type="ECO:0000256" key="8">
    <source>
        <dbReference type="SAM" id="MobiDB-lite"/>
    </source>
</evidence>
<keyword evidence="6 9" id="KW-1133">Transmembrane helix</keyword>
<dbReference type="GO" id="GO:0004100">
    <property type="term" value="F:chitin synthase activity"/>
    <property type="evidence" value="ECO:0007669"/>
    <property type="project" value="UniProtKB-EC"/>
</dbReference>
<keyword evidence="3" id="KW-0328">Glycosyltransferase</keyword>
<dbReference type="GO" id="GO:0030428">
    <property type="term" value="C:cell septum"/>
    <property type="evidence" value="ECO:0007669"/>
    <property type="project" value="TreeGrafter"/>
</dbReference>
<organism evidence="11 12">
    <name type="scientific">Paraphoma chrysanthemicola</name>
    <dbReference type="NCBI Taxonomy" id="798071"/>
    <lineage>
        <taxon>Eukaryota</taxon>
        <taxon>Fungi</taxon>
        <taxon>Dikarya</taxon>
        <taxon>Ascomycota</taxon>
        <taxon>Pezizomycotina</taxon>
        <taxon>Dothideomycetes</taxon>
        <taxon>Pleosporomycetidae</taxon>
        <taxon>Pleosporales</taxon>
        <taxon>Pleosporineae</taxon>
        <taxon>Phaeosphaeriaceae</taxon>
        <taxon>Paraphoma</taxon>
    </lineage>
</organism>
<dbReference type="SUPFAM" id="SSF53448">
    <property type="entry name" value="Nucleotide-diphospho-sugar transferases"/>
    <property type="match status" value="1"/>
</dbReference>
<evidence type="ECO:0000313" key="12">
    <source>
        <dbReference type="Proteomes" id="UP000813461"/>
    </source>
</evidence>
<dbReference type="PROSITE" id="PS00028">
    <property type="entry name" value="ZINC_FINGER_C2H2_1"/>
    <property type="match status" value="1"/>
</dbReference>
<comment type="caution">
    <text evidence="11">The sequence shown here is derived from an EMBL/GenBank/DDBJ whole genome shotgun (WGS) entry which is preliminary data.</text>
</comment>
<dbReference type="GO" id="GO:0016020">
    <property type="term" value="C:membrane"/>
    <property type="evidence" value="ECO:0007669"/>
    <property type="project" value="UniProtKB-SubCell"/>
</dbReference>
<dbReference type="Proteomes" id="UP000813461">
    <property type="component" value="Unassembled WGS sequence"/>
</dbReference>
<dbReference type="PANTHER" id="PTHR22914">
    <property type="entry name" value="CHITIN SYNTHASE"/>
    <property type="match status" value="1"/>
</dbReference>
<reference evidence="11" key="1">
    <citation type="journal article" date="2021" name="Nat. Commun.">
        <title>Genetic determinants of endophytism in the Arabidopsis root mycobiome.</title>
        <authorList>
            <person name="Mesny F."/>
            <person name="Miyauchi S."/>
            <person name="Thiergart T."/>
            <person name="Pickel B."/>
            <person name="Atanasova L."/>
            <person name="Karlsson M."/>
            <person name="Huettel B."/>
            <person name="Barry K.W."/>
            <person name="Haridas S."/>
            <person name="Chen C."/>
            <person name="Bauer D."/>
            <person name="Andreopoulos W."/>
            <person name="Pangilinan J."/>
            <person name="LaButti K."/>
            <person name="Riley R."/>
            <person name="Lipzen A."/>
            <person name="Clum A."/>
            <person name="Drula E."/>
            <person name="Henrissat B."/>
            <person name="Kohler A."/>
            <person name="Grigoriev I.V."/>
            <person name="Martin F.M."/>
            <person name="Hacquard S."/>
        </authorList>
    </citation>
    <scope>NUCLEOTIDE SEQUENCE</scope>
    <source>
        <strain evidence="11">MPI-SDFR-AT-0120</strain>
    </source>
</reference>
<feature type="transmembrane region" description="Helical" evidence="9">
    <location>
        <begin position="369"/>
        <end position="391"/>
    </location>
</feature>
<feature type="compositionally biased region" description="Polar residues" evidence="8">
    <location>
        <begin position="235"/>
        <end position="245"/>
    </location>
</feature>
<feature type="transmembrane region" description="Helical" evidence="9">
    <location>
        <begin position="806"/>
        <end position="833"/>
    </location>
</feature>
<protein>
    <recommendedName>
        <fullName evidence="2">chitin synthase</fullName>
        <ecNumber evidence="2">2.4.1.16</ecNumber>
    </recommendedName>
</protein>
<proteinExistence type="predicted"/>
<dbReference type="Pfam" id="PF03142">
    <property type="entry name" value="Chitin_synth_2"/>
    <property type="match status" value="1"/>
</dbReference>
<evidence type="ECO:0000259" key="10">
    <source>
        <dbReference type="PROSITE" id="PS00028"/>
    </source>
</evidence>
<evidence type="ECO:0000313" key="11">
    <source>
        <dbReference type="EMBL" id="KAH7095387.1"/>
    </source>
</evidence>
<keyword evidence="4" id="KW-0808">Transferase</keyword>
<dbReference type="GO" id="GO:0071944">
    <property type="term" value="C:cell periphery"/>
    <property type="evidence" value="ECO:0007669"/>
    <property type="project" value="TreeGrafter"/>
</dbReference>
<evidence type="ECO:0000256" key="2">
    <source>
        <dbReference type="ARBA" id="ARBA00012543"/>
    </source>
</evidence>
<evidence type="ECO:0000256" key="1">
    <source>
        <dbReference type="ARBA" id="ARBA00004141"/>
    </source>
</evidence>
<keyword evidence="5 9" id="KW-0812">Transmembrane</keyword>
<evidence type="ECO:0000256" key="7">
    <source>
        <dbReference type="ARBA" id="ARBA00023136"/>
    </source>
</evidence>
<feature type="transmembrane region" description="Helical" evidence="9">
    <location>
        <begin position="867"/>
        <end position="888"/>
    </location>
</feature>
<feature type="transmembrane region" description="Helical" evidence="9">
    <location>
        <begin position="332"/>
        <end position="349"/>
    </location>
</feature>
<evidence type="ECO:0000256" key="9">
    <source>
        <dbReference type="SAM" id="Phobius"/>
    </source>
</evidence>
<dbReference type="InterPro" id="IPR013087">
    <property type="entry name" value="Znf_C2H2_type"/>
</dbReference>
<keyword evidence="12" id="KW-1185">Reference proteome</keyword>
<feature type="compositionally biased region" description="Polar residues" evidence="8">
    <location>
        <begin position="260"/>
        <end position="270"/>
    </location>
</feature>
<feature type="transmembrane region" description="Helical" evidence="9">
    <location>
        <begin position="839"/>
        <end position="860"/>
    </location>
</feature>
<evidence type="ECO:0000256" key="5">
    <source>
        <dbReference type="ARBA" id="ARBA00022692"/>
    </source>
</evidence>
<dbReference type="EMBL" id="JAGMVJ010000001">
    <property type="protein sequence ID" value="KAH7095387.1"/>
    <property type="molecule type" value="Genomic_DNA"/>
</dbReference>
<dbReference type="GO" id="GO:0006031">
    <property type="term" value="P:chitin biosynthetic process"/>
    <property type="evidence" value="ECO:0007669"/>
    <property type="project" value="TreeGrafter"/>
</dbReference>
<keyword evidence="7 9" id="KW-0472">Membrane</keyword>
<feature type="domain" description="C2H2-type" evidence="10">
    <location>
        <begin position="84"/>
        <end position="106"/>
    </location>
</feature>
<accession>A0A8K0RI06</accession>
<feature type="transmembrane region" description="Helical" evidence="9">
    <location>
        <begin position="411"/>
        <end position="435"/>
    </location>
</feature>
<evidence type="ECO:0000256" key="6">
    <source>
        <dbReference type="ARBA" id="ARBA00022989"/>
    </source>
</evidence>
<dbReference type="PANTHER" id="PTHR22914:SF41">
    <property type="entry name" value="CHITIN SYNTHASE 7"/>
    <property type="match status" value="1"/>
</dbReference>
<dbReference type="AlphaFoldDB" id="A0A8K0RI06"/>
<name>A0A8K0RI06_9PLEO</name>